<dbReference type="EMBL" id="CP158297">
    <property type="protein sequence ID" value="XBV83824.1"/>
    <property type="molecule type" value="Genomic_DNA"/>
</dbReference>
<dbReference type="GO" id="GO:0003677">
    <property type="term" value="F:DNA binding"/>
    <property type="evidence" value="ECO:0007669"/>
    <property type="project" value="UniProtKB-KW"/>
</dbReference>
<dbReference type="InterPro" id="IPR003325">
    <property type="entry name" value="TerD"/>
</dbReference>
<dbReference type="Pfam" id="PF02342">
    <property type="entry name" value="TerD"/>
    <property type="match status" value="1"/>
</dbReference>
<dbReference type="CDD" id="cd06974">
    <property type="entry name" value="TerD_like"/>
    <property type="match status" value="1"/>
</dbReference>
<keyword evidence="3" id="KW-0614">Plasmid</keyword>
<evidence type="ECO:0000259" key="1">
    <source>
        <dbReference type="Pfam" id="PF02342"/>
    </source>
</evidence>
<dbReference type="AlphaFoldDB" id="A0AAU7U5U8"/>
<evidence type="ECO:0000259" key="2">
    <source>
        <dbReference type="Pfam" id="PF04313"/>
    </source>
</evidence>
<geneLocation type="plasmid" evidence="3">
    <name>pDson01</name>
</geneLocation>
<dbReference type="RefSeq" id="WP_350241596.1">
    <property type="nucleotide sequence ID" value="NZ_CP158297.1"/>
</dbReference>
<feature type="domain" description="TerD" evidence="1">
    <location>
        <begin position="5"/>
        <end position="168"/>
    </location>
</feature>
<dbReference type="GO" id="GO:0009307">
    <property type="term" value="P:DNA restriction-modification system"/>
    <property type="evidence" value="ECO:0007669"/>
    <property type="project" value="UniProtKB-KW"/>
</dbReference>
<accession>A0AAU7U5U8</accession>
<protein>
    <submittedName>
        <fullName evidence="3">TerD family protein</fullName>
    </submittedName>
</protein>
<evidence type="ECO:0000313" key="3">
    <source>
        <dbReference type="EMBL" id="XBV83824.1"/>
    </source>
</evidence>
<feature type="domain" description="Restriction endonuclease type I HsdR N-terminal" evidence="2">
    <location>
        <begin position="275"/>
        <end position="340"/>
    </location>
</feature>
<gene>
    <name evidence="3" type="ORF">ABOD76_01870</name>
</gene>
<reference evidence="3" key="1">
    <citation type="submission" date="2024-06" db="EMBL/GenBank/DDBJ databases">
        <title>Draft Genome Sequence of Deinococcus sonorensis Type Strain KR-87, a Biofilm Producing Representative of the Genus Deinococcus.</title>
        <authorList>
            <person name="Boren L.S."/>
            <person name="Grosso R.A."/>
            <person name="Hugenberg-Cox A.N."/>
            <person name="Hill J.T.E."/>
            <person name="Albert C.M."/>
            <person name="Tuohy J.M."/>
        </authorList>
    </citation>
    <scope>NUCLEOTIDE SEQUENCE</scope>
    <source>
        <strain evidence="3">KR-87</strain>
        <plasmid evidence="3">pDson01</plasmid>
    </source>
</reference>
<dbReference type="InterPro" id="IPR007409">
    <property type="entry name" value="Restrct_endonuc_type1_HsdR_N"/>
</dbReference>
<dbReference type="GO" id="GO:0005524">
    <property type="term" value="F:ATP binding"/>
    <property type="evidence" value="ECO:0007669"/>
    <property type="project" value="UniProtKB-KW"/>
</dbReference>
<dbReference type="Gene3D" id="2.60.60.30">
    <property type="entry name" value="sav2460 like domains"/>
    <property type="match status" value="1"/>
</dbReference>
<name>A0AAU7U5U8_9DEIO</name>
<dbReference type="PANTHER" id="PTHR32097:SF3">
    <property type="entry name" value="TELLURITE RESISTANCE PROTEIN"/>
    <property type="match status" value="1"/>
</dbReference>
<dbReference type="InterPro" id="IPR051324">
    <property type="entry name" value="Stress/Tellurium_Resist"/>
</dbReference>
<dbReference type="PANTHER" id="PTHR32097">
    <property type="entry name" value="CAMP-BINDING PROTEIN 1-RELATED"/>
    <property type="match status" value="1"/>
</dbReference>
<organism evidence="3">
    <name type="scientific">Deinococcus sonorensis KR-87</name>
    <dbReference type="NCBI Taxonomy" id="694439"/>
    <lineage>
        <taxon>Bacteria</taxon>
        <taxon>Thermotogati</taxon>
        <taxon>Deinococcota</taxon>
        <taxon>Deinococci</taxon>
        <taxon>Deinococcales</taxon>
        <taxon>Deinococcaceae</taxon>
        <taxon>Deinococcus</taxon>
    </lineage>
</organism>
<proteinExistence type="predicted"/>
<dbReference type="KEGG" id="dsc:ABOD76_01870"/>
<dbReference type="Pfam" id="PF04313">
    <property type="entry name" value="HSDR_N"/>
    <property type="match status" value="1"/>
</dbReference>
<dbReference type="GO" id="GO:0009035">
    <property type="term" value="F:type I site-specific deoxyribonuclease activity"/>
    <property type="evidence" value="ECO:0007669"/>
    <property type="project" value="UniProtKB-EC"/>
</dbReference>
<sequence length="571" mass="64271">MTILAHGQRLPLTALNLSDHLILTVTHRAGLQADLSLFGLNSRQKLRDDRYLVFYNQSSTPHGELTLLPGVGTEAQRFTLHLDRLPKHVARLVLVLTAEEPLEPSDTLTLTLLTPADVPQASFTLSQEHLAGHRTVFACELWQGSTGWRFGAISRTFDGGLKEVLEHFGGTVAEDEDLPEADPALPAPLPAEVPLPPRVETRIALPLTSIGEPEAEQASRLLDLANRLSKLLPQLHTEEASKHALVMPFLQILGYDVFDPTEVVPEFIADVGIKRGEKVDYAVLQNGRPILLFECKHHAAPLSLEHASQLYRYFAVTEARFAVLTNGVVYRFYTDLERPNTMDAQPFLEVNLLNLKEHELTELLRFSKAAFNQDIILSSASEMKYVMAIKQHLVEEFREPSDDFIRVLTAQVYQGRLTTNTRNRFAVYTKKALNEFVAQLISERLRSAFEAATPAAPQLGEAEDQDSDEAGLTVSAEEWQGYYIIKSILRETVEYARVHLRKHQSYCAVLLDNNRRKTVARLYFTERRLVVGLFDAADRHEVRETLSSLDDLFRLAPRLRKTVQAIEARGS</sequence>